<keyword evidence="5" id="KW-1185">Reference proteome</keyword>
<dbReference type="OMA" id="LDAFHHW"/>
<feature type="region of interest" description="Disordered" evidence="3">
    <location>
        <begin position="555"/>
        <end position="640"/>
    </location>
</feature>
<keyword evidence="1 2" id="KW-0175">Coiled coil</keyword>
<feature type="compositionally biased region" description="Basic and acidic residues" evidence="3">
    <location>
        <begin position="584"/>
        <end position="593"/>
    </location>
</feature>
<name>A0A8C5BXL0_GADMO</name>
<accession>A0A8C5BXL0</accession>
<feature type="region of interest" description="Disordered" evidence="3">
    <location>
        <begin position="466"/>
        <end position="487"/>
    </location>
</feature>
<feature type="compositionally biased region" description="Basic and acidic residues" evidence="3">
    <location>
        <begin position="600"/>
        <end position="609"/>
    </location>
</feature>
<dbReference type="GO" id="GO:0016020">
    <property type="term" value="C:membrane"/>
    <property type="evidence" value="ECO:0007669"/>
    <property type="project" value="TreeGrafter"/>
</dbReference>
<protein>
    <recommendedName>
        <fullName evidence="6">Cell cycle progression protein 1</fullName>
    </recommendedName>
</protein>
<dbReference type="PANTHER" id="PTHR28638">
    <property type="entry name" value="CELL CYCLE PROGRESSION PROTEIN 1"/>
    <property type="match status" value="1"/>
</dbReference>
<feature type="compositionally biased region" description="Acidic residues" evidence="3">
    <location>
        <begin position="96"/>
        <end position="105"/>
    </location>
</feature>
<organism evidence="4 5">
    <name type="scientific">Gadus morhua</name>
    <name type="common">Atlantic cod</name>
    <dbReference type="NCBI Taxonomy" id="8049"/>
    <lineage>
        <taxon>Eukaryota</taxon>
        <taxon>Metazoa</taxon>
        <taxon>Chordata</taxon>
        <taxon>Craniata</taxon>
        <taxon>Vertebrata</taxon>
        <taxon>Euteleostomi</taxon>
        <taxon>Actinopterygii</taxon>
        <taxon>Neopterygii</taxon>
        <taxon>Teleostei</taxon>
        <taxon>Neoteleostei</taxon>
        <taxon>Acanthomorphata</taxon>
        <taxon>Zeiogadaria</taxon>
        <taxon>Gadariae</taxon>
        <taxon>Gadiformes</taxon>
        <taxon>Gadoidei</taxon>
        <taxon>Gadidae</taxon>
        <taxon>Gadus</taxon>
    </lineage>
</organism>
<reference evidence="4" key="1">
    <citation type="submission" date="2025-08" db="UniProtKB">
        <authorList>
            <consortium name="Ensembl"/>
        </authorList>
    </citation>
    <scope>IDENTIFICATION</scope>
</reference>
<feature type="compositionally biased region" description="Polar residues" evidence="3">
    <location>
        <begin position="742"/>
        <end position="753"/>
    </location>
</feature>
<feature type="compositionally biased region" description="Polar residues" evidence="3">
    <location>
        <begin position="116"/>
        <end position="128"/>
    </location>
</feature>
<feature type="compositionally biased region" description="Basic and acidic residues" evidence="3">
    <location>
        <begin position="204"/>
        <end position="213"/>
    </location>
</feature>
<evidence type="ECO:0008006" key="6">
    <source>
        <dbReference type="Google" id="ProtNLM"/>
    </source>
</evidence>
<evidence type="ECO:0000256" key="2">
    <source>
        <dbReference type="SAM" id="Coils"/>
    </source>
</evidence>
<dbReference type="InterPro" id="IPR051990">
    <property type="entry name" value="CCPG1/PBIP1"/>
</dbReference>
<dbReference type="PANTHER" id="PTHR28638:SF2">
    <property type="entry name" value="CELL CYCLE PROGRESSION PROTEIN 1"/>
    <property type="match status" value="1"/>
</dbReference>
<feature type="region of interest" description="Disordered" evidence="3">
    <location>
        <begin position="728"/>
        <end position="799"/>
    </location>
</feature>
<feature type="compositionally biased region" description="Acidic residues" evidence="3">
    <location>
        <begin position="186"/>
        <end position="203"/>
    </location>
</feature>
<proteinExistence type="predicted"/>
<evidence type="ECO:0000256" key="1">
    <source>
        <dbReference type="ARBA" id="ARBA00023054"/>
    </source>
</evidence>
<reference evidence="4" key="2">
    <citation type="submission" date="2025-09" db="UniProtKB">
        <authorList>
            <consortium name="Ensembl"/>
        </authorList>
    </citation>
    <scope>IDENTIFICATION</scope>
</reference>
<dbReference type="Ensembl" id="ENSGMOT00000074549.1">
    <property type="protein sequence ID" value="ENSGMOP00000054407.1"/>
    <property type="gene ID" value="ENSGMOG00000022615.1"/>
</dbReference>
<feature type="region of interest" description="Disordered" evidence="3">
    <location>
        <begin position="96"/>
        <end position="219"/>
    </location>
</feature>
<dbReference type="GeneTree" id="ENSGT00940000166643"/>
<sequence>MSETSSDTESSCGWTLISNEVIISRSSLVVHQLYGALSLFEVALLEFPMQKSHVSLCQPVVPLQALGGAASQEHVALCSSSDLSSSDIMTLGDMKELEDEEDEERGEPAANEESYMGTSSSSQYTFTAVETVLPAQPPPPPPSSSSSEDESVGGAATALRRRRPRRNTGPLLADPPEVGAPGSGQSEEEQEQEQAEEREEEGEEVPKAHEARGARVPGPGEAGCSLNTCVLLVLLVAVSISVGHSYGKYLQEESPESDYIGTVRTAWHAGNVTEITGGLASMAELESTIRFRLIHYDNQCFPLYGVLQAQGYELEVRLQQGVEERALMEAQGQRLASEKQQLQSSLEQEQRSLWGLQEELRALRSEVARLGARGADPLVSENQRLTEQLEARRVLGRGVLSQRDAAMAETRSLRKELDRERRFTEGLRRSWSSWPATQTRLTELEKRLGFEQQRSDLWERLYVESKEEKAKGDTPPRAQKSKEGMAGKLKKTFEAVKNSSKEFVHHHKEQLKKAKEAVKENLRKFSDSVKSTFRHFKDSASTLINKATAESKRFNNAKGPWDFKGPWDTKGPWQQGPHRPQHSHSSESTEGHKRSQNTRKSGDKVHEDGDTQSQREAPRRGARVFNRGFKGSPSLFGEGTEPVRADEFHQLLQSYLHQEVEDFHHWRELDRFINKFFLNGVFIHDQMQFKDFVGRVEDYLENMHEYYGLDDGVFADLDEYVDRHFYGESNTKSYGPRPTEGPSKQTKESLQVKQQQQQQQRARSRPQRERRSSRSGGNSDTHMADVKIELGPLPFDPKY</sequence>
<evidence type="ECO:0000256" key="3">
    <source>
        <dbReference type="SAM" id="MobiDB-lite"/>
    </source>
</evidence>
<dbReference type="AlphaFoldDB" id="A0A8C5BXL0"/>
<evidence type="ECO:0000313" key="5">
    <source>
        <dbReference type="Proteomes" id="UP000694546"/>
    </source>
</evidence>
<evidence type="ECO:0000313" key="4">
    <source>
        <dbReference type="Ensembl" id="ENSGMOP00000054407.1"/>
    </source>
</evidence>
<dbReference type="Proteomes" id="UP000694546">
    <property type="component" value="Chromosome 14"/>
</dbReference>
<feature type="coiled-coil region" evidence="2">
    <location>
        <begin position="339"/>
        <end position="373"/>
    </location>
</feature>